<evidence type="ECO:0000313" key="4">
    <source>
        <dbReference type="Proteomes" id="UP001597451"/>
    </source>
</evidence>
<sequence length="198" mass="22418">MLKKQTVWLLTMLSLMIVLSVYYMTSPDSEDLAYLNNGQGDNEETVSSDPSEEEGDVEEEDGTEGETEVDNISNLGEDELFTTIRMELNDKRSMTKDRLTDIVASSASSPEEKDEALKEIDVLEEIETKETILEESILETGEYPDVLVRSEDDKVHVHVRAEELSPTEANNIMQMVRDEFDRDMVVDVNFQPGAVEEE</sequence>
<protein>
    <submittedName>
        <fullName evidence="3">SpoIIIAH-like family protein</fullName>
    </submittedName>
</protein>
<accession>A0ABW5Q5W3</accession>
<keyword evidence="2" id="KW-1133">Transmembrane helix</keyword>
<feature type="transmembrane region" description="Helical" evidence="2">
    <location>
        <begin position="7"/>
        <end position="25"/>
    </location>
</feature>
<name>A0ABW5Q5W3_9BACI</name>
<organism evidence="3 4">
    <name type="scientific">Oceanobacillus kapialis</name>
    <dbReference type="NCBI Taxonomy" id="481353"/>
    <lineage>
        <taxon>Bacteria</taxon>
        <taxon>Bacillati</taxon>
        <taxon>Bacillota</taxon>
        <taxon>Bacilli</taxon>
        <taxon>Bacillales</taxon>
        <taxon>Bacillaceae</taxon>
        <taxon>Oceanobacillus</taxon>
    </lineage>
</organism>
<reference evidence="4" key="1">
    <citation type="journal article" date="2019" name="Int. J. Syst. Evol. Microbiol.">
        <title>The Global Catalogue of Microorganisms (GCM) 10K type strain sequencing project: providing services to taxonomists for standard genome sequencing and annotation.</title>
        <authorList>
            <consortium name="The Broad Institute Genomics Platform"/>
            <consortium name="The Broad Institute Genome Sequencing Center for Infectious Disease"/>
            <person name="Wu L."/>
            <person name="Ma J."/>
        </authorList>
    </citation>
    <scope>NUCLEOTIDE SEQUENCE [LARGE SCALE GENOMIC DNA]</scope>
    <source>
        <strain evidence="4">TISTR 1858</strain>
    </source>
</reference>
<keyword evidence="2" id="KW-0812">Transmembrane</keyword>
<dbReference type="RefSeq" id="WP_379564381.1">
    <property type="nucleotide sequence ID" value="NZ_CP085256.1"/>
</dbReference>
<dbReference type="Pfam" id="PF12685">
    <property type="entry name" value="SpoIIIAH"/>
    <property type="match status" value="1"/>
</dbReference>
<dbReference type="InterPro" id="IPR024232">
    <property type="entry name" value="SpoIIIAH"/>
</dbReference>
<dbReference type="InterPro" id="IPR038503">
    <property type="entry name" value="SpoIIIAH_sf"/>
</dbReference>
<dbReference type="Proteomes" id="UP001597451">
    <property type="component" value="Unassembled WGS sequence"/>
</dbReference>
<dbReference type="Gene3D" id="1.10.287.4300">
    <property type="entry name" value="Stage III sporulation protein AH-like"/>
    <property type="match status" value="1"/>
</dbReference>
<gene>
    <name evidence="3" type="ORF">ACFSUN_18660</name>
</gene>
<evidence type="ECO:0000313" key="3">
    <source>
        <dbReference type="EMBL" id="MFD2630796.1"/>
    </source>
</evidence>
<dbReference type="EMBL" id="JBHUMX010000045">
    <property type="protein sequence ID" value="MFD2630796.1"/>
    <property type="molecule type" value="Genomic_DNA"/>
</dbReference>
<evidence type="ECO:0000256" key="2">
    <source>
        <dbReference type="SAM" id="Phobius"/>
    </source>
</evidence>
<keyword evidence="4" id="KW-1185">Reference proteome</keyword>
<keyword evidence="2" id="KW-0472">Membrane</keyword>
<proteinExistence type="predicted"/>
<evidence type="ECO:0000256" key="1">
    <source>
        <dbReference type="SAM" id="MobiDB-lite"/>
    </source>
</evidence>
<feature type="compositionally biased region" description="Acidic residues" evidence="1">
    <location>
        <begin position="41"/>
        <end position="69"/>
    </location>
</feature>
<feature type="region of interest" description="Disordered" evidence="1">
    <location>
        <begin position="34"/>
        <end position="76"/>
    </location>
</feature>
<comment type="caution">
    <text evidence="3">The sequence shown here is derived from an EMBL/GenBank/DDBJ whole genome shotgun (WGS) entry which is preliminary data.</text>
</comment>